<name>A0AAD7AIM2_9AGAR</name>
<accession>A0AAD7AIM2</accession>
<gene>
    <name evidence="3" type="ORF">DFH08DRAFT_734525</name>
</gene>
<dbReference type="CDD" id="cd23668">
    <property type="entry name" value="GH55_beta13glucanase-like"/>
    <property type="match status" value="1"/>
</dbReference>
<dbReference type="InterPro" id="IPR001223">
    <property type="entry name" value="Glyco_hydro18_cat"/>
</dbReference>
<dbReference type="Pfam" id="PF12708">
    <property type="entry name" value="Pect-lyase_RHGA_epim"/>
    <property type="match status" value="2"/>
</dbReference>
<dbReference type="PANTHER" id="PTHR33928">
    <property type="entry name" value="POLYGALACTURONASE QRT3"/>
    <property type="match status" value="1"/>
</dbReference>
<keyword evidence="1" id="KW-0732">Signal</keyword>
<dbReference type="Gene3D" id="2.160.20.10">
    <property type="entry name" value="Single-stranded right-handed beta-helix, Pectin lyase-like"/>
    <property type="match status" value="2"/>
</dbReference>
<dbReference type="Gene3D" id="3.20.20.80">
    <property type="entry name" value="Glycosidases"/>
    <property type="match status" value="1"/>
</dbReference>
<dbReference type="PANTHER" id="PTHR33928:SF2">
    <property type="entry name" value="PECTATE LYASE SUPERFAMILY PROTEIN DOMAIN-CONTAINING PROTEIN-RELATED"/>
    <property type="match status" value="1"/>
</dbReference>
<evidence type="ECO:0000313" key="4">
    <source>
        <dbReference type="Proteomes" id="UP001218218"/>
    </source>
</evidence>
<dbReference type="GO" id="GO:0016829">
    <property type="term" value="F:lyase activity"/>
    <property type="evidence" value="ECO:0007669"/>
    <property type="project" value="UniProtKB-KW"/>
</dbReference>
<dbReference type="FunFam" id="2.160.20.10:FF:000049">
    <property type="entry name" value="Putative exo-beta-1,3-glucanase"/>
    <property type="match status" value="1"/>
</dbReference>
<feature type="non-terminal residue" evidence="3">
    <location>
        <position position="1"/>
    </location>
</feature>
<keyword evidence="4" id="KW-1185">Reference proteome</keyword>
<dbReference type="Pfam" id="PF00704">
    <property type="entry name" value="Glyco_hydro_18"/>
    <property type="match status" value="1"/>
</dbReference>
<dbReference type="SMART" id="SM00636">
    <property type="entry name" value="Glyco_18"/>
    <property type="match status" value="1"/>
</dbReference>
<dbReference type="InterPro" id="IPR011050">
    <property type="entry name" value="Pectin_lyase_fold/virulence"/>
</dbReference>
<keyword evidence="3" id="KW-0456">Lyase</keyword>
<dbReference type="SUPFAM" id="SSF51445">
    <property type="entry name" value="(Trans)glycosidases"/>
    <property type="match status" value="1"/>
</dbReference>
<dbReference type="InterPro" id="IPR039279">
    <property type="entry name" value="QRT3-like"/>
</dbReference>
<reference evidence="3" key="1">
    <citation type="submission" date="2023-03" db="EMBL/GenBank/DDBJ databases">
        <title>Massive genome expansion in bonnet fungi (Mycena s.s.) driven by repeated elements and novel gene families across ecological guilds.</title>
        <authorList>
            <consortium name="Lawrence Berkeley National Laboratory"/>
            <person name="Harder C.B."/>
            <person name="Miyauchi S."/>
            <person name="Viragh M."/>
            <person name="Kuo A."/>
            <person name="Thoen E."/>
            <person name="Andreopoulos B."/>
            <person name="Lu D."/>
            <person name="Skrede I."/>
            <person name="Drula E."/>
            <person name="Henrissat B."/>
            <person name="Morin E."/>
            <person name="Kohler A."/>
            <person name="Barry K."/>
            <person name="LaButti K."/>
            <person name="Morin E."/>
            <person name="Salamov A."/>
            <person name="Lipzen A."/>
            <person name="Mereny Z."/>
            <person name="Hegedus B."/>
            <person name="Baldrian P."/>
            <person name="Stursova M."/>
            <person name="Weitz H."/>
            <person name="Taylor A."/>
            <person name="Grigoriev I.V."/>
            <person name="Nagy L.G."/>
            <person name="Martin F."/>
            <person name="Kauserud H."/>
        </authorList>
    </citation>
    <scope>NUCLEOTIDE SEQUENCE</scope>
    <source>
        <strain evidence="3">CBHHK002</strain>
    </source>
</reference>
<evidence type="ECO:0000256" key="1">
    <source>
        <dbReference type="SAM" id="SignalP"/>
    </source>
</evidence>
<dbReference type="PROSITE" id="PS51910">
    <property type="entry name" value="GH18_2"/>
    <property type="match status" value="1"/>
</dbReference>
<dbReference type="InterPro" id="IPR017853">
    <property type="entry name" value="GH"/>
</dbReference>
<evidence type="ECO:0000313" key="3">
    <source>
        <dbReference type="EMBL" id="KAJ7359702.1"/>
    </source>
</evidence>
<proteinExistence type="predicted"/>
<feature type="chain" id="PRO_5042088527" evidence="1">
    <location>
        <begin position="22"/>
        <end position="1330"/>
    </location>
</feature>
<dbReference type="InterPro" id="IPR011583">
    <property type="entry name" value="Chitinase_II/V-like_cat"/>
</dbReference>
<dbReference type="GO" id="GO:0008061">
    <property type="term" value="F:chitin binding"/>
    <property type="evidence" value="ECO:0007669"/>
    <property type="project" value="InterPro"/>
</dbReference>
<organism evidence="3 4">
    <name type="scientific">Mycena albidolilacea</name>
    <dbReference type="NCBI Taxonomy" id="1033008"/>
    <lineage>
        <taxon>Eukaryota</taxon>
        <taxon>Fungi</taxon>
        <taxon>Dikarya</taxon>
        <taxon>Basidiomycota</taxon>
        <taxon>Agaricomycotina</taxon>
        <taxon>Agaricomycetes</taxon>
        <taxon>Agaricomycetidae</taxon>
        <taxon>Agaricales</taxon>
        <taxon>Marasmiineae</taxon>
        <taxon>Mycenaceae</taxon>
        <taxon>Mycena</taxon>
    </lineage>
</organism>
<evidence type="ECO:0000259" key="2">
    <source>
        <dbReference type="PROSITE" id="PS51910"/>
    </source>
</evidence>
<dbReference type="GO" id="GO:0004650">
    <property type="term" value="F:polygalacturonase activity"/>
    <property type="evidence" value="ECO:0007669"/>
    <property type="project" value="InterPro"/>
</dbReference>
<dbReference type="PROSITE" id="PS51257">
    <property type="entry name" value="PROKAR_LIPOPROTEIN"/>
    <property type="match status" value="1"/>
</dbReference>
<feature type="domain" description="GH18" evidence="2">
    <location>
        <begin position="798"/>
        <end position="1137"/>
    </location>
</feature>
<sequence length="1330" mass="142083">MRRKLCATLVAFLHLVPSVTAACSSLTPGGSLTSPFWMGTASLHANAKSPFFPGFKVYRNVKDYGAVGNGIADDTAAINKAISDGGSCGEGCPSSSVRPMLIYFPSGTYRVTAPIVPYYFTSLVGDYNNKPQLVADANFQGVAVIDGDPYIPGEVNPDGTGVNWWTNQNNFFRSVRNFVIRTTNMPATTFGTGIHWQVGQATSLINIDFFVSSAAGTKHQGIFMENGSGGFMSDITIDGGAFGMWVSNQQFTIRRVTITNAVSAIYQLWNWGFTWQDIQIVGCQVGFDINTGGLTLATQSTGSLLIVDSTIEGTGIGVRLSSTQPKSLAGSVILNNVQMQATRTANIQDGAGTVERASDTTYGLWIQGNVYSGTSHIYNRGVFPGAPARPKALLDPNTKMFYQKSRPQYNTYLPSQFLSVVSVGGAKGDGVTDDSTAINNFIAAHAGCGILYFDAGTYLVKKTIFVPAGTIIVGEMFSVIMGSGAAFQNQGSPTPVLRVGNKGDVGAVEISDLVITTTGGSQGAVGVEWNIKGKNPGDAGMWDVHVRLGGAIGTGVQASTCPTSSQNLAACATAFLGFHITNTGSGYFENLWVWNADHDLDDPAQTRINAFSARGILVESASGPVWLIGTASEHHVIYQYAFYNAENVYAGLIQTETPYFQPTPNPPAPFSTSLTYGDPAGARQDAWGLVITSSANIFIYGAGLYSFFQTYGQACVDAVNCQNDIALIDTASSAIYIFQLTTTGVVNMITQLPVLPLALAADNKNGFCSTVSYYESPSVDVPPPYNPSIPPKNCTQPPKIVGYYLGGASTRECLPWAPNVTDWATYTHIIYGYVQIGTDGGVSLELDYVFELEGILAMKAQAPDLKVMLGVGGWGFGADPKVFTAVVQNQATQTLFAQTVAELCSYLNVDGVDIEFPICANNLPCFDPFFMALLIGSVKAALGRSYIVSVQLPIDYWATSNAEPALEYMAGYVDWFSLITTYGGSAIVAGDDPNDPTWIQEGLELATLAGVVPSSMFLYGIPFYSRPIGSSSLQSSCLSANGLGKGTYPYYGFDSIVTAYDYDQNDFTDYLVDVDSYIQILSMSDGSTMYADSRWSVAKRVTSMIDQCMGGVTVFSLDQDSQSSELTNGIYGAGGFLPTIDVIYAGLAVANSIDGNGYVKSDAYDSFASALNKQYPWLETRDTFAVLLLGALDIQTQVSNQLHTYLTAPELSADNFTLYQKWTGKSIDFAIANATGAANQYWSCQFTVPGTVTNHTIMCPGWIDPNGNVSFPSPSETGEDKIYWTLVDQAGWAGYINETLGLNFSTLLPGATFDVARFLDSCDDGGGGGG</sequence>
<feature type="signal peptide" evidence="1">
    <location>
        <begin position="1"/>
        <end position="21"/>
    </location>
</feature>
<dbReference type="EMBL" id="JARIHO010000006">
    <property type="protein sequence ID" value="KAJ7359702.1"/>
    <property type="molecule type" value="Genomic_DNA"/>
</dbReference>
<dbReference type="SUPFAM" id="SSF51126">
    <property type="entry name" value="Pectin lyase-like"/>
    <property type="match status" value="2"/>
</dbReference>
<dbReference type="Proteomes" id="UP001218218">
    <property type="component" value="Unassembled WGS sequence"/>
</dbReference>
<dbReference type="InterPro" id="IPR024535">
    <property type="entry name" value="RHGA/B-epi-like_pectate_lyase"/>
</dbReference>
<protein>
    <submittedName>
        <fullName evidence="3">Pectate lyase superfamily protein-domain-containing protein</fullName>
    </submittedName>
</protein>
<dbReference type="GO" id="GO:0005975">
    <property type="term" value="P:carbohydrate metabolic process"/>
    <property type="evidence" value="ECO:0007669"/>
    <property type="project" value="InterPro"/>
</dbReference>
<dbReference type="InterPro" id="IPR012334">
    <property type="entry name" value="Pectin_lyas_fold"/>
</dbReference>
<comment type="caution">
    <text evidence="3">The sequence shown here is derived from an EMBL/GenBank/DDBJ whole genome shotgun (WGS) entry which is preliminary data.</text>
</comment>
<dbReference type="CDD" id="cd00598">
    <property type="entry name" value="GH18_chitinase-like"/>
    <property type="match status" value="1"/>
</dbReference>